<keyword evidence="3 6" id="KW-0812">Transmembrane</keyword>
<name>A0ABP3R4K6_9ACTN</name>
<reference evidence="9" key="1">
    <citation type="journal article" date="2019" name="Int. J. Syst. Evol. Microbiol.">
        <title>The Global Catalogue of Microorganisms (GCM) 10K type strain sequencing project: providing services to taxonomists for standard genome sequencing and annotation.</title>
        <authorList>
            <consortium name="The Broad Institute Genomics Platform"/>
            <consortium name="The Broad Institute Genome Sequencing Center for Infectious Disease"/>
            <person name="Wu L."/>
            <person name="Ma J."/>
        </authorList>
    </citation>
    <scope>NUCLEOTIDE SEQUENCE [LARGE SCALE GENOMIC DNA]</scope>
    <source>
        <strain evidence="9">JCM 10671</strain>
    </source>
</reference>
<dbReference type="Pfam" id="PF00482">
    <property type="entry name" value="T2SSF"/>
    <property type="match status" value="1"/>
</dbReference>
<evidence type="ECO:0000313" key="9">
    <source>
        <dbReference type="Proteomes" id="UP001500957"/>
    </source>
</evidence>
<evidence type="ECO:0000256" key="3">
    <source>
        <dbReference type="ARBA" id="ARBA00022692"/>
    </source>
</evidence>
<dbReference type="RefSeq" id="WP_344600331.1">
    <property type="nucleotide sequence ID" value="NZ_BAAAHE010000001.1"/>
</dbReference>
<feature type="domain" description="Type II secretion system protein GspF" evidence="7">
    <location>
        <begin position="19"/>
        <end position="139"/>
    </location>
</feature>
<comment type="subcellular location">
    <subcellularLocation>
        <location evidence="1">Cell membrane</location>
        <topology evidence="1">Multi-pass membrane protein</topology>
    </subcellularLocation>
</comment>
<evidence type="ECO:0000256" key="2">
    <source>
        <dbReference type="ARBA" id="ARBA00022475"/>
    </source>
</evidence>
<dbReference type="InterPro" id="IPR018076">
    <property type="entry name" value="T2SS_GspF_dom"/>
</dbReference>
<protein>
    <recommendedName>
        <fullName evidence="7">Type II secretion system protein GspF domain-containing protein</fullName>
    </recommendedName>
</protein>
<dbReference type="Proteomes" id="UP001500957">
    <property type="component" value="Unassembled WGS sequence"/>
</dbReference>
<evidence type="ECO:0000313" key="8">
    <source>
        <dbReference type="EMBL" id="GAA0602852.1"/>
    </source>
</evidence>
<feature type="transmembrane region" description="Helical" evidence="6">
    <location>
        <begin position="116"/>
        <end position="146"/>
    </location>
</feature>
<sequence length="155" mass="15105">MTRGGSRGARDLAEAAALADLLAACLAAGCSPDAAARAAARARPGPVAAALGEAADQIEAGADPARAWRGLGVRPELAGLGRALARTAESGTAAAAAVSAEAARHRVARRLAAEAALARVGVLAALPLGLCFLPAFLCLGVVPVVLDLGGGLLSN</sequence>
<evidence type="ECO:0000256" key="5">
    <source>
        <dbReference type="ARBA" id="ARBA00023136"/>
    </source>
</evidence>
<evidence type="ECO:0000259" key="7">
    <source>
        <dbReference type="Pfam" id="PF00482"/>
    </source>
</evidence>
<evidence type="ECO:0000256" key="1">
    <source>
        <dbReference type="ARBA" id="ARBA00004651"/>
    </source>
</evidence>
<evidence type="ECO:0000256" key="6">
    <source>
        <dbReference type="SAM" id="Phobius"/>
    </source>
</evidence>
<dbReference type="EMBL" id="BAAAHE010000001">
    <property type="protein sequence ID" value="GAA0602852.1"/>
    <property type="molecule type" value="Genomic_DNA"/>
</dbReference>
<proteinExistence type="predicted"/>
<dbReference type="PANTHER" id="PTHR35007">
    <property type="entry name" value="INTEGRAL MEMBRANE PROTEIN-RELATED"/>
    <property type="match status" value="1"/>
</dbReference>
<keyword evidence="5 6" id="KW-0472">Membrane</keyword>
<comment type="caution">
    <text evidence="8">The sequence shown here is derived from an EMBL/GenBank/DDBJ whole genome shotgun (WGS) entry which is preliminary data.</text>
</comment>
<keyword evidence="4 6" id="KW-1133">Transmembrane helix</keyword>
<keyword evidence="9" id="KW-1185">Reference proteome</keyword>
<accession>A0ABP3R4K6</accession>
<gene>
    <name evidence="8" type="ORF">GCM10009547_00390</name>
</gene>
<organism evidence="8 9">
    <name type="scientific">Sporichthya brevicatena</name>
    <dbReference type="NCBI Taxonomy" id="171442"/>
    <lineage>
        <taxon>Bacteria</taxon>
        <taxon>Bacillati</taxon>
        <taxon>Actinomycetota</taxon>
        <taxon>Actinomycetes</taxon>
        <taxon>Sporichthyales</taxon>
        <taxon>Sporichthyaceae</taxon>
        <taxon>Sporichthya</taxon>
    </lineage>
</organism>
<keyword evidence="2" id="KW-1003">Cell membrane</keyword>
<dbReference type="PANTHER" id="PTHR35007:SF3">
    <property type="entry name" value="POSSIBLE CONSERVED ALANINE RICH MEMBRANE PROTEIN"/>
    <property type="match status" value="1"/>
</dbReference>
<evidence type="ECO:0000256" key="4">
    <source>
        <dbReference type="ARBA" id="ARBA00022989"/>
    </source>
</evidence>